<feature type="domain" description="Solute-binding protein family 5" evidence="4">
    <location>
        <begin position="96"/>
        <end position="447"/>
    </location>
</feature>
<comment type="similarity">
    <text evidence="1">Belongs to the bacterial solute-binding protein 5 family.</text>
</comment>
<evidence type="ECO:0000313" key="5">
    <source>
        <dbReference type="EMBL" id="RZS73686.1"/>
    </source>
</evidence>
<dbReference type="Gene3D" id="3.40.190.10">
    <property type="entry name" value="Periplasmic binding protein-like II"/>
    <property type="match status" value="1"/>
</dbReference>
<dbReference type="RefSeq" id="WP_205704119.1">
    <property type="nucleotide sequence ID" value="NZ_CBCSEB010000002.1"/>
</dbReference>
<name>A0A4Q7N1X4_9BURK</name>
<dbReference type="CDD" id="cd08517">
    <property type="entry name" value="PBP2_NikA_DppA_OppA_like_13"/>
    <property type="match status" value="1"/>
</dbReference>
<reference evidence="5 6" key="1">
    <citation type="submission" date="2019-02" db="EMBL/GenBank/DDBJ databases">
        <title>Genomic Encyclopedia of Type Strains, Phase IV (KMG-IV): sequencing the most valuable type-strain genomes for metagenomic binning, comparative biology and taxonomic classification.</title>
        <authorList>
            <person name="Goeker M."/>
        </authorList>
    </citation>
    <scope>NUCLEOTIDE SEQUENCE [LARGE SCALE GENOMIC DNA]</scope>
    <source>
        <strain evidence="5 6">DSM 16618</strain>
    </source>
</reference>
<dbReference type="PANTHER" id="PTHR30290:SF38">
    <property type="entry name" value="D,D-DIPEPTIDE-BINDING PERIPLASMIC PROTEIN DDPA-RELATED"/>
    <property type="match status" value="1"/>
</dbReference>
<dbReference type="AlphaFoldDB" id="A0A4Q7N1X4"/>
<protein>
    <submittedName>
        <fullName evidence="5">Peptide/nickel transport system substrate-binding protein</fullName>
    </submittedName>
</protein>
<dbReference type="Gene3D" id="3.10.105.10">
    <property type="entry name" value="Dipeptide-binding Protein, Domain 3"/>
    <property type="match status" value="1"/>
</dbReference>
<dbReference type="InterPro" id="IPR039424">
    <property type="entry name" value="SBP_5"/>
</dbReference>
<evidence type="ECO:0000256" key="2">
    <source>
        <dbReference type="ARBA" id="ARBA00022729"/>
    </source>
</evidence>
<proteinExistence type="inferred from homology"/>
<dbReference type="PANTHER" id="PTHR30290">
    <property type="entry name" value="PERIPLASMIC BINDING COMPONENT OF ABC TRANSPORTER"/>
    <property type="match status" value="1"/>
</dbReference>
<dbReference type="GO" id="GO:0030288">
    <property type="term" value="C:outer membrane-bounded periplasmic space"/>
    <property type="evidence" value="ECO:0007669"/>
    <property type="project" value="UniProtKB-ARBA"/>
</dbReference>
<organism evidence="5 6">
    <name type="scientific">Kerstersia gyiorum</name>
    <dbReference type="NCBI Taxonomy" id="206506"/>
    <lineage>
        <taxon>Bacteria</taxon>
        <taxon>Pseudomonadati</taxon>
        <taxon>Pseudomonadota</taxon>
        <taxon>Betaproteobacteria</taxon>
        <taxon>Burkholderiales</taxon>
        <taxon>Alcaligenaceae</taxon>
        <taxon>Kerstersia</taxon>
    </lineage>
</organism>
<keyword evidence="2 3" id="KW-0732">Signal</keyword>
<dbReference type="SUPFAM" id="SSF53850">
    <property type="entry name" value="Periplasmic binding protein-like II"/>
    <property type="match status" value="1"/>
</dbReference>
<dbReference type="InterPro" id="IPR030678">
    <property type="entry name" value="Peptide/Ni-bd"/>
</dbReference>
<dbReference type="GO" id="GO:0043190">
    <property type="term" value="C:ATP-binding cassette (ABC) transporter complex"/>
    <property type="evidence" value="ECO:0007669"/>
    <property type="project" value="InterPro"/>
</dbReference>
<sequence>MHTASSSRFLLLNLLHACLARTRMACMLALHLSVVGLMLGTPQSNAQETHHGGTLNLIVQPEPVSLNPGINRLGPATFVGNKIYDSLLGYAQQGVTPIPRLASAWTVSADGRVYTFTLRPGVKWHDGQPFTSRDVAFSLGEFLPAQHARSRDLRNEIERIETPDELTVVFSLKQAYPAFIHSLNVPIVPAHKYVGVTDYRNAPANAEFIGTGPFKLVEWKRGSHIRLARNESYWDAGKPYLDNIVFHIIPDANSRAIAFETGKVDVLRSGDIESFDVARLQALPGVTLREDGWEYLQPVGYVHINNRTPELANLKVRQAINHAIDRNFIIETIFAGFGKPINGPFSRLSAYKDEDVETRYPYDPARATTLLDEAGYPVRADGTRFTLRLVPLPYGELWARQAEYLREALTGVGIKVDIVSTDVAGWFQRLVHFDYDLAQNFVYTTPDPAIGISYGYKTVIGDNAGTTGANVNGYSNPEVDALLDQGAHDANPAERQRIYSRVQQILSRDVPLVWTHDIIFPTLHRNRVHALISTALGTDDNFADVWLEP</sequence>
<gene>
    <name evidence="5" type="ORF">EV679_0890</name>
</gene>
<evidence type="ECO:0000256" key="1">
    <source>
        <dbReference type="ARBA" id="ARBA00005695"/>
    </source>
</evidence>
<comment type="caution">
    <text evidence="5">The sequence shown here is derived from an EMBL/GenBank/DDBJ whole genome shotgun (WGS) entry which is preliminary data.</text>
</comment>
<evidence type="ECO:0000313" key="6">
    <source>
        <dbReference type="Proteomes" id="UP000292039"/>
    </source>
</evidence>
<dbReference type="InterPro" id="IPR000914">
    <property type="entry name" value="SBP_5_dom"/>
</dbReference>
<dbReference type="Pfam" id="PF00496">
    <property type="entry name" value="SBP_bac_5"/>
    <property type="match status" value="1"/>
</dbReference>
<accession>A0A4Q7N1X4</accession>
<evidence type="ECO:0000259" key="4">
    <source>
        <dbReference type="Pfam" id="PF00496"/>
    </source>
</evidence>
<dbReference type="GO" id="GO:0015833">
    <property type="term" value="P:peptide transport"/>
    <property type="evidence" value="ECO:0007669"/>
    <property type="project" value="TreeGrafter"/>
</dbReference>
<dbReference type="PIRSF" id="PIRSF002741">
    <property type="entry name" value="MppA"/>
    <property type="match status" value="1"/>
</dbReference>
<feature type="chain" id="PRO_5020258608" evidence="3">
    <location>
        <begin position="47"/>
        <end position="549"/>
    </location>
</feature>
<dbReference type="EMBL" id="SGWZ01000001">
    <property type="protein sequence ID" value="RZS73686.1"/>
    <property type="molecule type" value="Genomic_DNA"/>
</dbReference>
<dbReference type="GO" id="GO:1904680">
    <property type="term" value="F:peptide transmembrane transporter activity"/>
    <property type="evidence" value="ECO:0007669"/>
    <property type="project" value="TreeGrafter"/>
</dbReference>
<feature type="signal peptide" evidence="3">
    <location>
        <begin position="1"/>
        <end position="46"/>
    </location>
</feature>
<dbReference type="Proteomes" id="UP000292039">
    <property type="component" value="Unassembled WGS sequence"/>
</dbReference>
<evidence type="ECO:0000256" key="3">
    <source>
        <dbReference type="SAM" id="SignalP"/>
    </source>
</evidence>